<dbReference type="Gene3D" id="1.10.260.40">
    <property type="entry name" value="lambda repressor-like DNA-binding domains"/>
    <property type="match status" value="1"/>
</dbReference>
<evidence type="ECO:0000313" key="5">
    <source>
        <dbReference type="EMBL" id="RIA43710.1"/>
    </source>
</evidence>
<dbReference type="PROSITE" id="PS00356">
    <property type="entry name" value="HTH_LACI_1"/>
    <property type="match status" value="1"/>
</dbReference>
<dbReference type="PROSITE" id="PS50932">
    <property type="entry name" value="HTH_LACI_2"/>
    <property type="match status" value="1"/>
</dbReference>
<dbReference type="InterPro" id="IPR046335">
    <property type="entry name" value="LacI/GalR-like_sensor"/>
</dbReference>
<name>A0A397P2C3_9SPHN</name>
<dbReference type="GO" id="GO:0000976">
    <property type="term" value="F:transcription cis-regulatory region binding"/>
    <property type="evidence" value="ECO:0007669"/>
    <property type="project" value="TreeGrafter"/>
</dbReference>
<dbReference type="GO" id="GO:0003700">
    <property type="term" value="F:DNA-binding transcription factor activity"/>
    <property type="evidence" value="ECO:0007669"/>
    <property type="project" value="TreeGrafter"/>
</dbReference>
<sequence>MPKSSRRSRGTATILDVASVAGVSSMTVSRVVNGAPNVRDSTRRRVLEAIEQLNYSPNTAARSLAAGSATHIGLFYANPSDAYLTQFLVGALDGARRAGCHLVIEVCEGETAEAQAEATRRFANTRVEGVILPPPVSEFEPVHAELAAAGIPVVSVARGLAPADALNVRIDDYEAAKTITRHLIGLGHRDIGHIRGHPGHMASAERHRGFNDALAEAGLDPDAAPVEQGYFSYKSGLVAAQRLITRPRRPTAIFAANDDMAAATVSVAHRSGLEVPRNISITGFDDTALATSIWPELTTIRQPIAAMAEAALDLLLAHLGAGRGKSHARERVLDFEFVIRDSAGPPHRDNA</sequence>
<feature type="domain" description="HTH lacI-type" evidence="4">
    <location>
        <begin position="12"/>
        <end position="66"/>
    </location>
</feature>
<keyword evidence="6" id="KW-1185">Reference proteome</keyword>
<keyword evidence="1" id="KW-0805">Transcription regulation</keyword>
<dbReference type="AlphaFoldDB" id="A0A397P2C3"/>
<dbReference type="CDD" id="cd01545">
    <property type="entry name" value="PBP1_SalR"/>
    <property type="match status" value="1"/>
</dbReference>
<dbReference type="PRINTS" id="PR00036">
    <property type="entry name" value="HTHLACI"/>
</dbReference>
<dbReference type="Pfam" id="PF00356">
    <property type="entry name" value="LacI"/>
    <property type="match status" value="1"/>
</dbReference>
<evidence type="ECO:0000259" key="4">
    <source>
        <dbReference type="PROSITE" id="PS50932"/>
    </source>
</evidence>
<dbReference type="InterPro" id="IPR010982">
    <property type="entry name" value="Lambda_DNA-bd_dom_sf"/>
</dbReference>
<evidence type="ECO:0000313" key="6">
    <source>
        <dbReference type="Proteomes" id="UP000266568"/>
    </source>
</evidence>
<dbReference type="CDD" id="cd01392">
    <property type="entry name" value="HTH_LacI"/>
    <property type="match status" value="1"/>
</dbReference>
<accession>A0A397P2C3</accession>
<dbReference type="Proteomes" id="UP000266568">
    <property type="component" value="Unassembled WGS sequence"/>
</dbReference>
<dbReference type="RefSeq" id="WP_245968330.1">
    <property type="nucleotide sequence ID" value="NZ_QXDC01000003.1"/>
</dbReference>
<dbReference type="EMBL" id="QXDC01000003">
    <property type="protein sequence ID" value="RIA43710.1"/>
    <property type="molecule type" value="Genomic_DNA"/>
</dbReference>
<keyword evidence="2" id="KW-0238">DNA-binding</keyword>
<dbReference type="InterPro" id="IPR028082">
    <property type="entry name" value="Peripla_BP_I"/>
</dbReference>
<organism evidence="5 6">
    <name type="scientific">Hephaestia caeni</name>
    <dbReference type="NCBI Taxonomy" id="645617"/>
    <lineage>
        <taxon>Bacteria</taxon>
        <taxon>Pseudomonadati</taxon>
        <taxon>Pseudomonadota</taxon>
        <taxon>Alphaproteobacteria</taxon>
        <taxon>Sphingomonadales</taxon>
        <taxon>Sphingomonadaceae</taxon>
        <taxon>Hephaestia</taxon>
    </lineage>
</organism>
<evidence type="ECO:0000256" key="3">
    <source>
        <dbReference type="ARBA" id="ARBA00023163"/>
    </source>
</evidence>
<keyword evidence="3" id="KW-0804">Transcription</keyword>
<dbReference type="SUPFAM" id="SSF53822">
    <property type="entry name" value="Periplasmic binding protein-like I"/>
    <property type="match status" value="1"/>
</dbReference>
<dbReference type="PANTHER" id="PTHR30146">
    <property type="entry name" value="LACI-RELATED TRANSCRIPTIONAL REPRESSOR"/>
    <property type="match status" value="1"/>
</dbReference>
<evidence type="ECO:0000256" key="2">
    <source>
        <dbReference type="ARBA" id="ARBA00023125"/>
    </source>
</evidence>
<proteinExistence type="predicted"/>
<dbReference type="Gene3D" id="3.40.50.2300">
    <property type="match status" value="2"/>
</dbReference>
<evidence type="ECO:0000256" key="1">
    <source>
        <dbReference type="ARBA" id="ARBA00023015"/>
    </source>
</evidence>
<dbReference type="InterPro" id="IPR000843">
    <property type="entry name" value="HTH_LacI"/>
</dbReference>
<protein>
    <submittedName>
        <fullName evidence="5">LacI family transcriptional regulator</fullName>
    </submittedName>
</protein>
<dbReference type="SMART" id="SM00354">
    <property type="entry name" value="HTH_LACI"/>
    <property type="match status" value="1"/>
</dbReference>
<dbReference type="Pfam" id="PF13377">
    <property type="entry name" value="Peripla_BP_3"/>
    <property type="match status" value="1"/>
</dbReference>
<gene>
    <name evidence="5" type="ORF">DFR49_1938</name>
</gene>
<dbReference type="PANTHER" id="PTHR30146:SF153">
    <property type="entry name" value="LACTOSE OPERON REPRESSOR"/>
    <property type="match status" value="1"/>
</dbReference>
<dbReference type="SUPFAM" id="SSF47413">
    <property type="entry name" value="lambda repressor-like DNA-binding domains"/>
    <property type="match status" value="1"/>
</dbReference>
<comment type="caution">
    <text evidence="5">The sequence shown here is derived from an EMBL/GenBank/DDBJ whole genome shotgun (WGS) entry which is preliminary data.</text>
</comment>
<reference evidence="5 6" key="1">
    <citation type="submission" date="2018-08" db="EMBL/GenBank/DDBJ databases">
        <title>Genomic Encyclopedia of Type Strains, Phase IV (KMG-IV): sequencing the most valuable type-strain genomes for metagenomic binning, comparative biology and taxonomic classification.</title>
        <authorList>
            <person name="Goeker M."/>
        </authorList>
    </citation>
    <scope>NUCLEOTIDE SEQUENCE [LARGE SCALE GENOMIC DNA]</scope>
    <source>
        <strain evidence="5 6">DSM 25527</strain>
    </source>
</reference>